<dbReference type="RefSeq" id="WP_116328298.1">
    <property type="nucleotide sequence ID" value="NZ_OFSW01000032.1"/>
</dbReference>
<reference evidence="5 6" key="1">
    <citation type="submission" date="2018-01" db="EMBL/GenBank/DDBJ databases">
        <authorList>
            <person name="Clerissi C."/>
        </authorList>
    </citation>
    <scope>NUCLEOTIDE SEQUENCE [LARGE SCALE GENOMIC DNA]</scope>
    <source>
        <strain evidence="5">Cupriavidus taiwanensis STM 6021</strain>
    </source>
</reference>
<dbReference type="InterPro" id="IPR000424">
    <property type="entry name" value="Primosome_PriB/ssb"/>
</dbReference>
<evidence type="ECO:0000256" key="3">
    <source>
        <dbReference type="RuleBase" id="RU000524"/>
    </source>
</evidence>
<dbReference type="PANTHER" id="PTHR10302">
    <property type="entry name" value="SINGLE-STRANDED DNA-BINDING PROTEIN"/>
    <property type="match status" value="1"/>
</dbReference>
<dbReference type="Gene3D" id="2.40.50.140">
    <property type="entry name" value="Nucleic acid-binding proteins"/>
    <property type="match status" value="1"/>
</dbReference>
<dbReference type="GO" id="GO:0006260">
    <property type="term" value="P:DNA replication"/>
    <property type="evidence" value="ECO:0007669"/>
    <property type="project" value="InterPro"/>
</dbReference>
<dbReference type="GO" id="GO:0009295">
    <property type="term" value="C:nucleoid"/>
    <property type="evidence" value="ECO:0007669"/>
    <property type="project" value="TreeGrafter"/>
</dbReference>
<dbReference type="AlphaFoldDB" id="A0A7Z7JI28"/>
<dbReference type="SUPFAM" id="SSF50249">
    <property type="entry name" value="Nucleic acid-binding proteins"/>
    <property type="match status" value="1"/>
</dbReference>
<evidence type="ECO:0000313" key="5">
    <source>
        <dbReference type="EMBL" id="SPC25710.1"/>
    </source>
</evidence>
<sequence>MSRDTNSVRLKGTVAGAPESRSKANGDRTVTLRLATVDRVQRNGETTEFTNWHRVVCFGNVAEEAGTLAQNDRVSIEGKLQTRKYEVDGKAAYITEVIAFDLDKLAANPTASERPMPPRSSNKPARSSVAANPPGDAGLDGDGPPF</sequence>
<dbReference type="NCBIfam" id="TIGR00621">
    <property type="entry name" value="ssb"/>
    <property type="match status" value="1"/>
</dbReference>
<dbReference type="PIRSF" id="PIRSF002070">
    <property type="entry name" value="SSB"/>
    <property type="match status" value="1"/>
</dbReference>
<dbReference type="InterPro" id="IPR012340">
    <property type="entry name" value="NA-bd_OB-fold"/>
</dbReference>
<dbReference type="EMBL" id="OGUU01000045">
    <property type="protein sequence ID" value="SPC25710.1"/>
    <property type="molecule type" value="Genomic_DNA"/>
</dbReference>
<evidence type="ECO:0000256" key="2">
    <source>
        <dbReference type="PIRNR" id="PIRNR002070"/>
    </source>
</evidence>
<proteinExistence type="predicted"/>
<feature type="region of interest" description="Disordered" evidence="4">
    <location>
        <begin position="109"/>
        <end position="146"/>
    </location>
</feature>
<gene>
    <name evidence="5" type="ORF">CBM2594_U10211</name>
</gene>
<evidence type="ECO:0000256" key="1">
    <source>
        <dbReference type="ARBA" id="ARBA00023125"/>
    </source>
</evidence>
<evidence type="ECO:0000256" key="4">
    <source>
        <dbReference type="SAM" id="MobiDB-lite"/>
    </source>
</evidence>
<dbReference type="CDD" id="cd04496">
    <property type="entry name" value="SSB_OBF"/>
    <property type="match status" value="1"/>
</dbReference>
<accession>A0A7Z7JI28</accession>
<comment type="caution">
    <text evidence="5">The sequence shown here is derived from an EMBL/GenBank/DDBJ whole genome shotgun (WGS) entry which is preliminary data.</text>
</comment>
<evidence type="ECO:0000313" key="6">
    <source>
        <dbReference type="Proteomes" id="UP000257139"/>
    </source>
</evidence>
<organism evidence="5 6">
    <name type="scientific">Cupriavidus taiwanensis</name>
    <dbReference type="NCBI Taxonomy" id="164546"/>
    <lineage>
        <taxon>Bacteria</taxon>
        <taxon>Pseudomonadati</taxon>
        <taxon>Pseudomonadota</taxon>
        <taxon>Betaproteobacteria</taxon>
        <taxon>Burkholderiales</taxon>
        <taxon>Burkholderiaceae</taxon>
        <taxon>Cupriavidus</taxon>
    </lineage>
</organism>
<dbReference type="PROSITE" id="PS50935">
    <property type="entry name" value="SSB"/>
    <property type="match status" value="1"/>
</dbReference>
<protein>
    <recommendedName>
        <fullName evidence="2 3">Single-stranded DNA-binding protein</fullName>
    </recommendedName>
</protein>
<dbReference type="PANTHER" id="PTHR10302:SF27">
    <property type="entry name" value="SINGLE-STRANDED DNA-BINDING PROTEIN"/>
    <property type="match status" value="1"/>
</dbReference>
<dbReference type="Pfam" id="PF00436">
    <property type="entry name" value="SSB"/>
    <property type="match status" value="1"/>
</dbReference>
<name>A0A7Z7JI28_9BURK</name>
<dbReference type="InterPro" id="IPR011344">
    <property type="entry name" value="ssDNA-bd"/>
</dbReference>
<keyword evidence="1 2" id="KW-0238">DNA-binding</keyword>
<dbReference type="GO" id="GO:0003697">
    <property type="term" value="F:single-stranded DNA binding"/>
    <property type="evidence" value="ECO:0007669"/>
    <property type="project" value="InterPro"/>
</dbReference>
<dbReference type="Proteomes" id="UP000257139">
    <property type="component" value="Unassembled WGS sequence"/>
</dbReference>